<evidence type="ECO:0000256" key="3">
    <source>
        <dbReference type="ARBA" id="ARBA00022692"/>
    </source>
</evidence>
<accession>A0ABY4AJX4</accession>
<evidence type="ECO:0000313" key="7">
    <source>
        <dbReference type="EMBL" id="UOD49700.1"/>
    </source>
</evidence>
<name>A0ABY4AJX4_9BURK</name>
<dbReference type="PANTHER" id="PTHR33931">
    <property type="entry name" value="HOLIN-LIKE PROTEIN CIDA-RELATED"/>
    <property type="match status" value="1"/>
</dbReference>
<keyword evidence="3 6" id="KW-0812">Transmembrane</keyword>
<feature type="transmembrane region" description="Helical" evidence="6">
    <location>
        <begin position="83"/>
        <end position="106"/>
    </location>
</feature>
<evidence type="ECO:0000313" key="8">
    <source>
        <dbReference type="Proteomes" id="UP000831607"/>
    </source>
</evidence>
<proteinExistence type="predicted"/>
<organism evidence="7 8">
    <name type="scientific">Orrella daihaiensis</name>
    <dbReference type="NCBI Taxonomy" id="2782176"/>
    <lineage>
        <taxon>Bacteria</taxon>
        <taxon>Pseudomonadati</taxon>
        <taxon>Pseudomonadota</taxon>
        <taxon>Betaproteobacteria</taxon>
        <taxon>Burkholderiales</taxon>
        <taxon>Alcaligenaceae</taxon>
        <taxon>Orrella</taxon>
    </lineage>
</organism>
<evidence type="ECO:0000256" key="4">
    <source>
        <dbReference type="ARBA" id="ARBA00022989"/>
    </source>
</evidence>
<keyword evidence="8" id="KW-1185">Reference proteome</keyword>
<feature type="transmembrane region" description="Helical" evidence="6">
    <location>
        <begin position="27"/>
        <end position="44"/>
    </location>
</feature>
<dbReference type="InterPro" id="IPR005538">
    <property type="entry name" value="LrgA/CidA"/>
</dbReference>
<keyword evidence="4 6" id="KW-1133">Transmembrane helix</keyword>
<evidence type="ECO:0000256" key="6">
    <source>
        <dbReference type="SAM" id="Phobius"/>
    </source>
</evidence>
<dbReference type="Pfam" id="PF03788">
    <property type="entry name" value="LrgA"/>
    <property type="match status" value="1"/>
</dbReference>
<sequence length="134" mass="14441">MAALVGFTLLLLYQVAGEVIARLFGLDLPGPVLGLMLLWPSLWVQWIRERVAAVAGFLLSNLSLLFIPVGVGVILHLELLSTIWWQIAVALLASTILGLITTVVLLRVLIRESVDAPAAGQEDAKAFDQESGRG</sequence>
<comment type="subcellular location">
    <subcellularLocation>
        <location evidence="1">Cell membrane</location>
        <topology evidence="1">Multi-pass membrane protein</topology>
    </subcellularLocation>
</comment>
<dbReference type="EMBL" id="CP063982">
    <property type="protein sequence ID" value="UOD49700.1"/>
    <property type="molecule type" value="Genomic_DNA"/>
</dbReference>
<dbReference type="RefSeq" id="WP_243477935.1">
    <property type="nucleotide sequence ID" value="NZ_CP063982.1"/>
</dbReference>
<evidence type="ECO:0000256" key="1">
    <source>
        <dbReference type="ARBA" id="ARBA00004651"/>
    </source>
</evidence>
<reference evidence="7 8" key="1">
    <citation type="submission" date="2020-11" db="EMBL/GenBank/DDBJ databases">
        <title>Algicoccus daihaiensis sp.nov., isolated from Daihai Lake in Inner Mongolia.</title>
        <authorList>
            <person name="Kai J."/>
        </authorList>
    </citation>
    <scope>NUCLEOTIDE SEQUENCE [LARGE SCALE GENOMIC DNA]</scope>
    <source>
        <strain evidence="8">f23</strain>
    </source>
</reference>
<protein>
    <submittedName>
        <fullName evidence="7">CidA/LrgA family protein</fullName>
    </submittedName>
</protein>
<dbReference type="Proteomes" id="UP000831607">
    <property type="component" value="Chromosome"/>
</dbReference>
<evidence type="ECO:0000256" key="5">
    <source>
        <dbReference type="ARBA" id="ARBA00023136"/>
    </source>
</evidence>
<dbReference type="PANTHER" id="PTHR33931:SF2">
    <property type="entry name" value="HOLIN-LIKE PROTEIN CIDA"/>
    <property type="match status" value="1"/>
</dbReference>
<gene>
    <name evidence="7" type="ORF">DHf2319_09535</name>
</gene>
<keyword evidence="5 6" id="KW-0472">Membrane</keyword>
<feature type="transmembrane region" description="Helical" evidence="6">
    <location>
        <begin position="51"/>
        <end position="77"/>
    </location>
</feature>
<keyword evidence="2" id="KW-1003">Cell membrane</keyword>
<evidence type="ECO:0000256" key="2">
    <source>
        <dbReference type="ARBA" id="ARBA00022475"/>
    </source>
</evidence>